<protein>
    <submittedName>
        <fullName evidence="1">Uncharacterized protein</fullName>
    </submittedName>
</protein>
<proteinExistence type="predicted"/>
<reference evidence="1" key="2">
    <citation type="submission" date="2025-08" db="UniProtKB">
        <authorList>
            <consortium name="RefSeq"/>
        </authorList>
    </citation>
    <scope>IDENTIFICATION</scope>
</reference>
<organism evidence="1">
    <name type="scientific">Aspergillus niger</name>
    <dbReference type="NCBI Taxonomy" id="5061"/>
    <lineage>
        <taxon>Eukaryota</taxon>
        <taxon>Fungi</taxon>
        <taxon>Dikarya</taxon>
        <taxon>Ascomycota</taxon>
        <taxon>Pezizomycotina</taxon>
        <taxon>Eurotiomycetes</taxon>
        <taxon>Eurotiomycetidae</taxon>
        <taxon>Eurotiales</taxon>
        <taxon>Aspergillaceae</taxon>
        <taxon>Aspergillus</taxon>
        <taxon>Aspergillus subgen. Circumdati</taxon>
    </lineage>
</organism>
<evidence type="ECO:0000313" key="1">
    <source>
        <dbReference type="RefSeq" id="XP_059601920.1"/>
    </source>
</evidence>
<dbReference type="RefSeq" id="XP_059601920.1">
    <property type="nucleotide sequence ID" value="XM_059743582.1"/>
</dbReference>
<dbReference type="AlphaFoldDB" id="A0AAJ8BTD4"/>
<accession>A0AAJ8BTD4</accession>
<name>A0AAJ8BTD4_ASPNG</name>
<dbReference type="VEuPathDB" id="FungiDB:An12g08330"/>
<sequence length="110" mass="12305">MEDEDRGHDNGNRILTLFSKRISRLLRSDCSSTRTAVSLRGSPTKKSPACRKCAILERLPEPYAGATGWLNATANLLREGFKVGTMFLILWVTRRPNEGSQVVWAEEGLK</sequence>
<gene>
    <name evidence="1" type="ORF">An12g08330</name>
</gene>
<reference evidence="1" key="1">
    <citation type="submission" date="2025-02" db="EMBL/GenBank/DDBJ databases">
        <authorList>
            <consortium name="NCBI Genome Project"/>
        </authorList>
    </citation>
    <scope>NUCLEOTIDE SEQUENCE</scope>
</reference>
<dbReference type="GeneID" id="84592676"/>
<dbReference type="KEGG" id="ang:An12g08330"/>